<dbReference type="SUPFAM" id="SSF46458">
    <property type="entry name" value="Globin-like"/>
    <property type="match status" value="1"/>
</dbReference>
<dbReference type="Proteomes" id="UP000706039">
    <property type="component" value="Unassembled WGS sequence"/>
</dbReference>
<dbReference type="RefSeq" id="WP_222989424.1">
    <property type="nucleotide sequence ID" value="NZ_JAINVV010000004.1"/>
</dbReference>
<dbReference type="InterPro" id="IPR001486">
    <property type="entry name" value="Hemoglobin_trunc"/>
</dbReference>
<protein>
    <submittedName>
        <fullName evidence="5">Globin</fullName>
    </submittedName>
</protein>
<keyword evidence="2" id="KW-0349">Heme</keyword>
<keyword evidence="1" id="KW-0813">Transport</keyword>
<accession>A0ABS7PPG1</accession>
<sequence>MADPAPILPYEAIGGAPAVSAIVSRFYALMDEETDYAPLRAMHAADLGPVAEGLEQFLTAWLGGPSQAWMARNACVMSLHRGLAVTPAIAGQWVQAMARAVAAQPGIDPRLGEAMVARLAQMAHAMISRPASQPAPDML</sequence>
<dbReference type="Gene3D" id="1.10.490.10">
    <property type="entry name" value="Globins"/>
    <property type="match status" value="1"/>
</dbReference>
<dbReference type="InterPro" id="IPR012292">
    <property type="entry name" value="Globin/Proto"/>
</dbReference>
<comment type="caution">
    <text evidence="5">The sequence shown here is derived from an EMBL/GenBank/DDBJ whole genome shotgun (WGS) entry which is preliminary data.</text>
</comment>
<gene>
    <name evidence="5" type="ORF">K7G82_08520</name>
</gene>
<evidence type="ECO:0000256" key="4">
    <source>
        <dbReference type="ARBA" id="ARBA00023004"/>
    </source>
</evidence>
<proteinExistence type="predicted"/>
<dbReference type="Pfam" id="PF01152">
    <property type="entry name" value="Bac_globin"/>
    <property type="match status" value="1"/>
</dbReference>
<evidence type="ECO:0000313" key="5">
    <source>
        <dbReference type="EMBL" id="MBY8822332.1"/>
    </source>
</evidence>
<keyword evidence="3" id="KW-0479">Metal-binding</keyword>
<organism evidence="5 6">
    <name type="scientific">Sphingomonas colocasiae</name>
    <dbReference type="NCBI Taxonomy" id="1848973"/>
    <lineage>
        <taxon>Bacteria</taxon>
        <taxon>Pseudomonadati</taxon>
        <taxon>Pseudomonadota</taxon>
        <taxon>Alphaproteobacteria</taxon>
        <taxon>Sphingomonadales</taxon>
        <taxon>Sphingomonadaceae</taxon>
        <taxon>Sphingomonas</taxon>
    </lineage>
</organism>
<evidence type="ECO:0000256" key="3">
    <source>
        <dbReference type="ARBA" id="ARBA00022723"/>
    </source>
</evidence>
<evidence type="ECO:0000256" key="1">
    <source>
        <dbReference type="ARBA" id="ARBA00022448"/>
    </source>
</evidence>
<keyword evidence="6" id="KW-1185">Reference proteome</keyword>
<dbReference type="EMBL" id="JAINVV010000004">
    <property type="protein sequence ID" value="MBY8822332.1"/>
    <property type="molecule type" value="Genomic_DNA"/>
</dbReference>
<evidence type="ECO:0000313" key="6">
    <source>
        <dbReference type="Proteomes" id="UP000706039"/>
    </source>
</evidence>
<reference evidence="5 6" key="1">
    <citation type="submission" date="2021-08" db="EMBL/GenBank/DDBJ databases">
        <authorList>
            <person name="Tuo L."/>
        </authorList>
    </citation>
    <scope>NUCLEOTIDE SEQUENCE [LARGE SCALE GENOMIC DNA]</scope>
    <source>
        <strain evidence="5 6">JCM 31229</strain>
    </source>
</reference>
<evidence type="ECO:0000256" key="2">
    <source>
        <dbReference type="ARBA" id="ARBA00022617"/>
    </source>
</evidence>
<keyword evidence="4" id="KW-0408">Iron</keyword>
<name>A0ABS7PPG1_9SPHN</name>
<dbReference type="InterPro" id="IPR009050">
    <property type="entry name" value="Globin-like_sf"/>
</dbReference>